<evidence type="ECO:0000256" key="1">
    <source>
        <dbReference type="SAM" id="MobiDB-lite"/>
    </source>
</evidence>
<name>A0A3A5MS74_9MICO</name>
<organism evidence="2 3">
    <name type="scientific">Cryobacterium melibiosiphilum</name>
    <dbReference type="NCBI Taxonomy" id="995039"/>
    <lineage>
        <taxon>Bacteria</taxon>
        <taxon>Bacillati</taxon>
        <taxon>Actinomycetota</taxon>
        <taxon>Actinomycetes</taxon>
        <taxon>Micrococcales</taxon>
        <taxon>Microbacteriaceae</taxon>
        <taxon>Cryobacterium</taxon>
    </lineage>
</organism>
<evidence type="ECO:0000313" key="3">
    <source>
        <dbReference type="Proteomes" id="UP000272015"/>
    </source>
</evidence>
<protein>
    <submittedName>
        <fullName evidence="2">Uncharacterized protein</fullName>
    </submittedName>
</protein>
<dbReference type="EMBL" id="QZVS01000031">
    <property type="protein sequence ID" value="RJT92152.1"/>
    <property type="molecule type" value="Genomic_DNA"/>
</dbReference>
<comment type="caution">
    <text evidence="2">The sequence shown here is derived from an EMBL/GenBank/DDBJ whole genome shotgun (WGS) entry which is preliminary data.</text>
</comment>
<keyword evidence="3" id="KW-1185">Reference proteome</keyword>
<accession>A0A3A5MS74</accession>
<proteinExistence type="predicted"/>
<feature type="compositionally biased region" description="Low complexity" evidence="1">
    <location>
        <begin position="9"/>
        <end position="27"/>
    </location>
</feature>
<reference evidence="2 3" key="1">
    <citation type="submission" date="2018-09" db="EMBL/GenBank/DDBJ databases">
        <title>Novel species of Cryobacterium.</title>
        <authorList>
            <person name="Liu Q."/>
            <person name="Xin Y.-H."/>
        </authorList>
    </citation>
    <scope>NUCLEOTIDE SEQUENCE [LARGE SCALE GENOMIC DNA]</scope>
    <source>
        <strain evidence="2 3">Hh39</strain>
    </source>
</reference>
<feature type="region of interest" description="Disordered" evidence="1">
    <location>
        <begin position="1"/>
        <end position="42"/>
    </location>
</feature>
<dbReference type="Proteomes" id="UP000272015">
    <property type="component" value="Unassembled WGS sequence"/>
</dbReference>
<gene>
    <name evidence="2" type="ORF">D6T64_00665</name>
</gene>
<sequence length="69" mass="7587">MPWPGSPTRPAASVALPRPARASPAAAYHSTEFGPENSVSRPNRVENVLNTVEWYRHHAHRAARPHGVI</sequence>
<dbReference type="AlphaFoldDB" id="A0A3A5MS74"/>
<evidence type="ECO:0000313" key="2">
    <source>
        <dbReference type="EMBL" id="RJT92152.1"/>
    </source>
</evidence>